<dbReference type="Pfam" id="PF02668">
    <property type="entry name" value="TauD"/>
    <property type="match status" value="1"/>
</dbReference>
<evidence type="ECO:0000313" key="9">
    <source>
        <dbReference type="Proteomes" id="UP001496720"/>
    </source>
</evidence>
<evidence type="ECO:0000256" key="6">
    <source>
        <dbReference type="ARBA" id="ARBA00023004"/>
    </source>
</evidence>
<dbReference type="GO" id="GO:0051213">
    <property type="term" value="F:dioxygenase activity"/>
    <property type="evidence" value="ECO:0007669"/>
    <property type="project" value="UniProtKB-KW"/>
</dbReference>
<evidence type="ECO:0000256" key="3">
    <source>
        <dbReference type="ARBA" id="ARBA00022723"/>
    </source>
</evidence>
<dbReference type="SUPFAM" id="SSF51197">
    <property type="entry name" value="Clavaminate synthase-like"/>
    <property type="match status" value="1"/>
</dbReference>
<organism evidence="8 9">
    <name type="scientific">Streptomyces violaceorubidus</name>
    <dbReference type="NCBI Taxonomy" id="284042"/>
    <lineage>
        <taxon>Bacteria</taxon>
        <taxon>Bacillati</taxon>
        <taxon>Actinomycetota</taxon>
        <taxon>Actinomycetes</taxon>
        <taxon>Kitasatosporales</taxon>
        <taxon>Streptomycetaceae</taxon>
        <taxon>Streptomyces</taxon>
    </lineage>
</organism>
<dbReference type="Gene3D" id="3.60.130.10">
    <property type="entry name" value="Clavaminate synthase-like"/>
    <property type="match status" value="1"/>
</dbReference>
<comment type="caution">
    <text evidence="8">The sequence shown here is derived from an EMBL/GenBank/DDBJ whole genome shotgun (WGS) entry which is preliminary data.</text>
</comment>
<dbReference type="InterPro" id="IPR051178">
    <property type="entry name" value="TfdA_dioxygenase"/>
</dbReference>
<protein>
    <submittedName>
        <fullName evidence="8">TauD/TfdA family dioxygenase</fullName>
        <ecNumber evidence="8">1.14.11.-</ecNumber>
    </submittedName>
</protein>
<keyword evidence="3" id="KW-0479">Metal-binding</keyword>
<dbReference type="RefSeq" id="WP_352150480.1">
    <property type="nucleotide sequence ID" value="NZ_JBEOZY010000063.1"/>
</dbReference>
<proteinExistence type="inferred from homology"/>
<keyword evidence="5 8" id="KW-0560">Oxidoreductase</keyword>
<keyword evidence="4 8" id="KW-0223">Dioxygenase</keyword>
<evidence type="ECO:0000256" key="2">
    <source>
        <dbReference type="ARBA" id="ARBA00005896"/>
    </source>
</evidence>
<evidence type="ECO:0000313" key="8">
    <source>
        <dbReference type="EMBL" id="MER6169301.1"/>
    </source>
</evidence>
<dbReference type="PANTHER" id="PTHR43779:SF3">
    <property type="entry name" value="(3R)-3-[(CARBOXYMETHYL)AMINO]FATTY ACID OXYGENASE_DECARBOXYLASE"/>
    <property type="match status" value="1"/>
</dbReference>
<evidence type="ECO:0000259" key="7">
    <source>
        <dbReference type="Pfam" id="PF02668"/>
    </source>
</evidence>
<accession>A0ABV1T5M9</accession>
<evidence type="ECO:0000256" key="4">
    <source>
        <dbReference type="ARBA" id="ARBA00022964"/>
    </source>
</evidence>
<dbReference type="InterPro" id="IPR042098">
    <property type="entry name" value="TauD-like_sf"/>
</dbReference>
<comment type="cofactor">
    <cofactor evidence="1">
        <name>Fe(2+)</name>
        <dbReference type="ChEBI" id="CHEBI:29033"/>
    </cofactor>
</comment>
<keyword evidence="9" id="KW-1185">Reference proteome</keyword>
<dbReference type="EC" id="1.14.11.-" evidence="8"/>
<dbReference type="Proteomes" id="UP001496720">
    <property type="component" value="Unassembled WGS sequence"/>
</dbReference>
<reference evidence="8 9" key="1">
    <citation type="submission" date="2024-06" db="EMBL/GenBank/DDBJ databases">
        <title>The Natural Products Discovery Center: Release of the First 8490 Sequenced Strains for Exploring Actinobacteria Biosynthetic Diversity.</title>
        <authorList>
            <person name="Kalkreuter E."/>
            <person name="Kautsar S.A."/>
            <person name="Yang D."/>
            <person name="Bader C.D."/>
            <person name="Teijaro C.N."/>
            <person name="Fluegel L."/>
            <person name="Davis C.M."/>
            <person name="Simpson J.R."/>
            <person name="Lauterbach L."/>
            <person name="Steele A.D."/>
            <person name="Gui C."/>
            <person name="Meng S."/>
            <person name="Li G."/>
            <person name="Viehrig K."/>
            <person name="Ye F."/>
            <person name="Su P."/>
            <person name="Kiefer A.F."/>
            <person name="Nichols A."/>
            <person name="Cepeda A.J."/>
            <person name="Yan W."/>
            <person name="Fan B."/>
            <person name="Jiang Y."/>
            <person name="Adhikari A."/>
            <person name="Zheng C.-J."/>
            <person name="Schuster L."/>
            <person name="Cowan T.M."/>
            <person name="Smanski M.J."/>
            <person name="Chevrette M.G."/>
            <person name="De Carvalho L.P.S."/>
            <person name="Shen B."/>
        </authorList>
    </citation>
    <scope>NUCLEOTIDE SEQUENCE [LARGE SCALE GENOMIC DNA]</scope>
    <source>
        <strain evidence="8 9">NPDC001615</strain>
    </source>
</reference>
<comment type="similarity">
    <text evidence="2">Belongs to the TfdA dioxygenase family.</text>
</comment>
<keyword evidence="6" id="KW-0408">Iron</keyword>
<name>A0ABV1T5M9_9ACTN</name>
<dbReference type="InterPro" id="IPR003819">
    <property type="entry name" value="TauD/TfdA-like"/>
</dbReference>
<dbReference type="PANTHER" id="PTHR43779">
    <property type="entry name" value="DIOXYGENASE RV0097-RELATED"/>
    <property type="match status" value="1"/>
</dbReference>
<dbReference type="EMBL" id="JBEOZY010000063">
    <property type="protein sequence ID" value="MER6169301.1"/>
    <property type="molecule type" value="Genomic_DNA"/>
</dbReference>
<evidence type="ECO:0000256" key="1">
    <source>
        <dbReference type="ARBA" id="ARBA00001954"/>
    </source>
</evidence>
<evidence type="ECO:0000256" key="5">
    <source>
        <dbReference type="ARBA" id="ARBA00023002"/>
    </source>
</evidence>
<gene>
    <name evidence="8" type="ORF">ABT188_32945</name>
</gene>
<feature type="domain" description="TauD/TfdA-like" evidence="7">
    <location>
        <begin position="7"/>
        <end position="257"/>
    </location>
</feature>
<sequence length="287" mass="31280">MKNSIEVAPLQGACGVQVTGMALQDCSPEELDEALRLVAEAGLVVFRRQCLDDSDLHALARRIGPLEQSSRKVCLSPDFPEISYLSNLRDEHGDPIGFPGSDTDYWHSDQQHRENPATLAVLYCVAPASSGGATSFVSTDVESAGLDEATVADLAARRALYEPASNHDNAPRVQVSHPALLTGRTSGRRYAYVSDNTLGFTGLDTDASAELKKRVLTRLLQPSRVYAHDWEIGDLALYDNAQLLHRREQFQGRRWLKATKIFAPQDIFAVPSGRVVARSAPVAPSAV</sequence>